<protein>
    <recommendedName>
        <fullName evidence="3">F-box domain-containing protein</fullName>
    </recommendedName>
</protein>
<keyword evidence="2" id="KW-1185">Reference proteome</keyword>
<organism evidence="1 2">
    <name type="scientific">Armillaria tabescens</name>
    <name type="common">Ringless honey mushroom</name>
    <name type="synonym">Agaricus tabescens</name>
    <dbReference type="NCBI Taxonomy" id="1929756"/>
    <lineage>
        <taxon>Eukaryota</taxon>
        <taxon>Fungi</taxon>
        <taxon>Dikarya</taxon>
        <taxon>Basidiomycota</taxon>
        <taxon>Agaricomycotina</taxon>
        <taxon>Agaricomycetes</taxon>
        <taxon>Agaricomycetidae</taxon>
        <taxon>Agaricales</taxon>
        <taxon>Marasmiineae</taxon>
        <taxon>Physalacriaceae</taxon>
        <taxon>Desarmillaria</taxon>
    </lineage>
</organism>
<accession>A0AA39KB30</accession>
<dbReference type="Gene3D" id="1.20.1280.50">
    <property type="match status" value="1"/>
</dbReference>
<sequence length="88" mass="9968">LISQQSYASDALNDARFITHSPCSLPKDVLLEIFYHCVNEVVEALHGGQTRCVLHHDVAPLSLSQVCQRWRRVTIQAPLLWRCVSVNL</sequence>
<dbReference type="RefSeq" id="XP_060329880.1">
    <property type="nucleotide sequence ID" value="XM_060466563.1"/>
</dbReference>
<name>A0AA39KB30_ARMTA</name>
<dbReference type="EMBL" id="JAUEPS010000021">
    <property type="protein sequence ID" value="KAK0457568.1"/>
    <property type="molecule type" value="Genomic_DNA"/>
</dbReference>
<gene>
    <name evidence="1" type="ORF">EV420DRAFT_1234047</name>
</gene>
<comment type="caution">
    <text evidence="1">The sequence shown here is derived from an EMBL/GenBank/DDBJ whole genome shotgun (WGS) entry which is preliminary data.</text>
</comment>
<proteinExistence type="predicted"/>
<evidence type="ECO:0000313" key="1">
    <source>
        <dbReference type="EMBL" id="KAK0457568.1"/>
    </source>
</evidence>
<dbReference type="AlphaFoldDB" id="A0AA39KB30"/>
<dbReference type="GeneID" id="85350111"/>
<dbReference type="Proteomes" id="UP001175211">
    <property type="component" value="Unassembled WGS sequence"/>
</dbReference>
<feature type="non-terminal residue" evidence="1">
    <location>
        <position position="88"/>
    </location>
</feature>
<evidence type="ECO:0008006" key="3">
    <source>
        <dbReference type="Google" id="ProtNLM"/>
    </source>
</evidence>
<evidence type="ECO:0000313" key="2">
    <source>
        <dbReference type="Proteomes" id="UP001175211"/>
    </source>
</evidence>
<feature type="non-terminal residue" evidence="1">
    <location>
        <position position="1"/>
    </location>
</feature>
<reference evidence="1" key="1">
    <citation type="submission" date="2023-06" db="EMBL/GenBank/DDBJ databases">
        <authorList>
            <consortium name="Lawrence Berkeley National Laboratory"/>
            <person name="Ahrendt S."/>
            <person name="Sahu N."/>
            <person name="Indic B."/>
            <person name="Wong-Bajracharya J."/>
            <person name="Merenyi Z."/>
            <person name="Ke H.-M."/>
            <person name="Monk M."/>
            <person name="Kocsube S."/>
            <person name="Drula E."/>
            <person name="Lipzen A."/>
            <person name="Balint B."/>
            <person name="Henrissat B."/>
            <person name="Andreopoulos B."/>
            <person name="Martin F.M."/>
            <person name="Harder C.B."/>
            <person name="Rigling D."/>
            <person name="Ford K.L."/>
            <person name="Foster G.D."/>
            <person name="Pangilinan J."/>
            <person name="Papanicolaou A."/>
            <person name="Barry K."/>
            <person name="LaButti K."/>
            <person name="Viragh M."/>
            <person name="Koriabine M."/>
            <person name="Yan M."/>
            <person name="Riley R."/>
            <person name="Champramary S."/>
            <person name="Plett K.L."/>
            <person name="Tsai I.J."/>
            <person name="Slot J."/>
            <person name="Sipos G."/>
            <person name="Plett J."/>
            <person name="Nagy L.G."/>
            <person name="Grigoriev I.V."/>
        </authorList>
    </citation>
    <scope>NUCLEOTIDE SEQUENCE</scope>
    <source>
        <strain evidence="1">CCBAS 213</strain>
    </source>
</reference>